<feature type="domain" description="DNA mismatch repair protein S5" evidence="6">
    <location>
        <begin position="209"/>
        <end position="328"/>
    </location>
</feature>
<dbReference type="SUPFAM" id="SSF54211">
    <property type="entry name" value="Ribosomal protein S5 domain 2-like"/>
    <property type="match status" value="1"/>
</dbReference>
<name>A0A5K1UAQ3_ENTHI</name>
<dbReference type="OMA" id="MRPRRMP"/>
<dbReference type="Gene3D" id="3.30.1540.20">
    <property type="entry name" value="MutL, C-terminal domain, dimerisation subdomain"/>
    <property type="match status" value="1"/>
</dbReference>
<evidence type="ECO:0000313" key="7">
    <source>
        <dbReference type="EMBL" id="GAT92948.1"/>
    </source>
</evidence>
<keyword evidence="3" id="KW-0175">Coiled coil</keyword>
<dbReference type="InterPro" id="IPR020568">
    <property type="entry name" value="Ribosomal_Su5_D2-typ_SF"/>
</dbReference>
<dbReference type="PANTHER" id="PTHR10073:SF52">
    <property type="entry name" value="MISMATCH REPAIR ENDONUCLEASE PMS2"/>
    <property type="match status" value="1"/>
</dbReference>
<dbReference type="GO" id="GO:0016887">
    <property type="term" value="F:ATP hydrolysis activity"/>
    <property type="evidence" value="ECO:0007669"/>
    <property type="project" value="InterPro"/>
</dbReference>
<dbReference type="Pfam" id="PF01119">
    <property type="entry name" value="DNA_mis_repair"/>
    <property type="match status" value="1"/>
</dbReference>
<dbReference type="Pfam" id="PF13589">
    <property type="entry name" value="HATPase_c_3"/>
    <property type="match status" value="1"/>
</dbReference>
<dbReference type="InterPro" id="IPR014762">
    <property type="entry name" value="DNA_mismatch_repair_CS"/>
</dbReference>
<dbReference type="GO" id="GO:0005524">
    <property type="term" value="F:ATP binding"/>
    <property type="evidence" value="ECO:0007669"/>
    <property type="project" value="InterPro"/>
</dbReference>
<feature type="compositionally biased region" description="Basic and acidic residues" evidence="4">
    <location>
        <begin position="587"/>
        <end position="601"/>
    </location>
</feature>
<comment type="similarity">
    <text evidence="1">Belongs to the DNA mismatch repair MutL/HexB family.</text>
</comment>
<evidence type="ECO:0000256" key="4">
    <source>
        <dbReference type="SAM" id="MobiDB-lite"/>
    </source>
</evidence>
<dbReference type="VEuPathDB" id="AmoebaDB:KM1_024930"/>
<organism evidence="7 8">
    <name type="scientific">Entamoeba histolytica</name>
    <dbReference type="NCBI Taxonomy" id="5759"/>
    <lineage>
        <taxon>Eukaryota</taxon>
        <taxon>Amoebozoa</taxon>
        <taxon>Evosea</taxon>
        <taxon>Archamoebae</taxon>
        <taxon>Mastigamoebida</taxon>
        <taxon>Entamoebidae</taxon>
        <taxon>Entamoeba</taxon>
    </lineage>
</organism>
<evidence type="ECO:0000256" key="3">
    <source>
        <dbReference type="SAM" id="Coils"/>
    </source>
</evidence>
<dbReference type="InterPro" id="IPR037198">
    <property type="entry name" value="MutL_C_sf"/>
</dbReference>
<feature type="coiled-coil region" evidence="3">
    <location>
        <begin position="490"/>
        <end position="573"/>
    </location>
</feature>
<evidence type="ECO:0000313" key="8">
    <source>
        <dbReference type="Proteomes" id="UP000078387"/>
    </source>
</evidence>
<accession>A0A5K1UAQ3</accession>
<dbReference type="Proteomes" id="UP000078387">
    <property type="component" value="Unassembled WGS sequence"/>
</dbReference>
<dbReference type="InterPro" id="IPR014790">
    <property type="entry name" value="MutL_C"/>
</dbReference>
<dbReference type="SUPFAM" id="SSF118116">
    <property type="entry name" value="DNA mismatch repair protein MutL"/>
    <property type="match status" value="1"/>
</dbReference>
<dbReference type="VEuPathDB" id="AmoebaDB:EHI5A_022670"/>
<dbReference type="EMBL" id="BDEQ01000001">
    <property type="protein sequence ID" value="GAT92948.1"/>
    <property type="molecule type" value="Genomic_DNA"/>
</dbReference>
<dbReference type="VEuPathDB" id="AmoebaDB:EHI7A_010750"/>
<sequence>MTTIHIMDEEIIQKLSSGCVVIDCESVIKELIENSIDSGATIINVKLNNYGLDSLIVEDNGSGINEENMELLGKRHCTSKINNIEELTKVSTYGFRGEALYCISNMGEVEIISSDGKEVGNSIQLTTRIKKRVTRKQGTTIIVKKLFMNNKIRREEFMRNKNKELTKIITLIQNYALMLTDIKMILTHQFKKTNIILLQSNGKSLKENLYNFFKGDAKDVTIPIEFEEQGIKISGIVSNFTDKGRTNSDRIFLFVNKRPIEHKKLQQIITQQWRSLGVSFKRKYPTVILNISVAEYDPNVSPDKRKVFFLDEDNVITLMEKCISSVWSTELLEQSIPTINNEASQCASSVIENTSPTKTFNLSFLPQSTQNLIKERRQKTTTHDILGTDINNEIIEEKEKPLVTIHKLKNENESLEEETPTSSIINTNVLQQTKTIQNDINENQNEVSDIEKKEDEWDDILKDESSLESSLQKIRNFSSKSKERKSEEEVDERKAILKNEEDDYKKIKEKGMSEEEYEAEKKEIKEIEEKKKNIIRQRTEGRMNKINNTVVVSEQVNEEMEEENDLKKQIKDDKEIISTRNGKRKSDKKEIKERTEMHYKESSSISEEFNEKNEEENEEKNKEENIKINIASNKLVIEAIELKALVEHMILCHKDYPICQPERTEEDILKIPRKMKKTTLEEIEIIGQFNKGFIIGKLGYDLYIIDQHAADEIYNYETLLKKDKLSVQTLISPLQVSMSSDDEIFVQENIGLFPQFGFEVTFREDKEATQRVFLTKVYHRGKNFFGANEFSELVQQLKGCRNDMKVIIKKKHKIFATEACRMSIMIGDSLGREEMKKIISRLVGLNKPWHCPHGRQTIRHLWDLRRSYNEIAKETK</sequence>
<dbReference type="PANTHER" id="PTHR10073">
    <property type="entry name" value="DNA MISMATCH REPAIR PROTEIN MLH, PMS, MUTL"/>
    <property type="match status" value="1"/>
</dbReference>
<comment type="caution">
    <text evidence="7">The sequence shown here is derived from an EMBL/GenBank/DDBJ whole genome shotgun (WGS) entry which is preliminary data.</text>
</comment>
<dbReference type="FunFam" id="3.30.565.10:FF:000298">
    <property type="entry name" value="DNA mismatch repair protein pms2, putative"/>
    <property type="match status" value="1"/>
</dbReference>
<dbReference type="GO" id="GO:0032389">
    <property type="term" value="C:MutLalpha complex"/>
    <property type="evidence" value="ECO:0007669"/>
    <property type="project" value="TreeGrafter"/>
</dbReference>
<feature type="domain" description="MutL C-terminal dimerisation" evidence="5">
    <location>
        <begin position="685"/>
        <end position="830"/>
    </location>
</feature>
<dbReference type="SUPFAM" id="SSF55874">
    <property type="entry name" value="ATPase domain of HSP90 chaperone/DNA topoisomerase II/histidine kinase"/>
    <property type="match status" value="1"/>
</dbReference>
<evidence type="ECO:0000259" key="5">
    <source>
        <dbReference type="SMART" id="SM00853"/>
    </source>
</evidence>
<dbReference type="VEuPathDB" id="AmoebaDB:EHI_155170"/>
<evidence type="ECO:0000259" key="6">
    <source>
        <dbReference type="SMART" id="SM01340"/>
    </source>
</evidence>
<dbReference type="Gene3D" id="3.30.565.10">
    <property type="entry name" value="Histidine kinase-like ATPase, C-terminal domain"/>
    <property type="match status" value="1"/>
</dbReference>
<dbReference type="InterPro" id="IPR042121">
    <property type="entry name" value="MutL_C_regsub"/>
</dbReference>
<dbReference type="InterPro" id="IPR042120">
    <property type="entry name" value="MutL_C_dimsub"/>
</dbReference>
<dbReference type="Pfam" id="PF08676">
    <property type="entry name" value="MutL_C"/>
    <property type="match status" value="1"/>
</dbReference>
<dbReference type="NCBIfam" id="TIGR00585">
    <property type="entry name" value="mutl"/>
    <property type="match status" value="1"/>
</dbReference>
<dbReference type="InterPro" id="IPR014721">
    <property type="entry name" value="Ribsml_uS5_D2-typ_fold_subgr"/>
</dbReference>
<dbReference type="GO" id="GO:0030983">
    <property type="term" value="F:mismatched DNA binding"/>
    <property type="evidence" value="ECO:0007669"/>
    <property type="project" value="InterPro"/>
</dbReference>
<dbReference type="PROSITE" id="PS00058">
    <property type="entry name" value="DNA_MISMATCH_REPAIR_1"/>
    <property type="match status" value="1"/>
</dbReference>
<dbReference type="VEuPathDB" id="AmoebaDB:KM1_024940"/>
<dbReference type="SMART" id="SM01340">
    <property type="entry name" value="DNA_mis_repair"/>
    <property type="match status" value="1"/>
</dbReference>
<evidence type="ECO:0000256" key="2">
    <source>
        <dbReference type="ARBA" id="ARBA00022763"/>
    </source>
</evidence>
<dbReference type="SMART" id="SM00853">
    <property type="entry name" value="MutL_C"/>
    <property type="match status" value="1"/>
</dbReference>
<proteinExistence type="inferred from homology"/>
<keyword evidence="2" id="KW-0227">DNA damage</keyword>
<evidence type="ECO:0000256" key="1">
    <source>
        <dbReference type="ARBA" id="ARBA00006082"/>
    </source>
</evidence>
<dbReference type="GO" id="GO:0006298">
    <property type="term" value="P:mismatch repair"/>
    <property type="evidence" value="ECO:0007669"/>
    <property type="project" value="InterPro"/>
</dbReference>
<dbReference type="InterPro" id="IPR002099">
    <property type="entry name" value="MutL/Mlh/PMS"/>
</dbReference>
<dbReference type="InterPro" id="IPR036890">
    <property type="entry name" value="HATPase_C_sf"/>
</dbReference>
<dbReference type="VEuPathDB" id="AmoebaDB:EHI8A_038310"/>
<dbReference type="AlphaFoldDB" id="A0A5K1UAQ3"/>
<feature type="region of interest" description="Disordered" evidence="4">
    <location>
        <begin position="577"/>
        <end position="622"/>
    </location>
</feature>
<reference evidence="7 8" key="1">
    <citation type="submission" date="2016-05" db="EMBL/GenBank/DDBJ databases">
        <title>First whole genome sequencing of Entamoeba histolytica HM1:IMSS-clone-6.</title>
        <authorList>
            <person name="Mukherjee Avik.K."/>
            <person name="Izumyama S."/>
            <person name="Nakada-Tsukui K."/>
            <person name="Nozaki T."/>
        </authorList>
    </citation>
    <scope>NUCLEOTIDE SEQUENCE [LARGE SCALE GENOMIC DNA]</scope>
    <source>
        <strain evidence="7 8">HM1:IMSS clone 6</strain>
    </source>
</reference>
<dbReference type="GO" id="GO:0140664">
    <property type="term" value="F:ATP-dependent DNA damage sensor activity"/>
    <property type="evidence" value="ECO:0007669"/>
    <property type="project" value="InterPro"/>
</dbReference>
<dbReference type="InterPro" id="IPR038973">
    <property type="entry name" value="MutL/Mlh/Pms-like"/>
</dbReference>
<gene>
    <name evidence="7" type="ORF">CL6EHI_155170</name>
</gene>
<dbReference type="CDD" id="cd03484">
    <property type="entry name" value="MutL_Trans_hPMS_2_like"/>
    <property type="match status" value="1"/>
</dbReference>
<dbReference type="Gene3D" id="3.30.230.10">
    <property type="match status" value="1"/>
</dbReference>
<dbReference type="Gene3D" id="3.30.1370.100">
    <property type="entry name" value="MutL, C-terminal domain, regulatory subdomain"/>
    <property type="match status" value="1"/>
</dbReference>
<protein>
    <submittedName>
        <fullName evidence="7">DNA mismatch repair protein pms1 putative</fullName>
    </submittedName>
</protein>
<dbReference type="InterPro" id="IPR013507">
    <property type="entry name" value="DNA_mismatch_S5_2-like"/>
</dbReference>